<evidence type="ECO:0000256" key="2">
    <source>
        <dbReference type="SAM" id="MobiDB-lite"/>
    </source>
</evidence>
<dbReference type="Proteomes" id="UP001144313">
    <property type="component" value="Unassembled WGS sequence"/>
</dbReference>
<feature type="region of interest" description="Disordered" evidence="2">
    <location>
        <begin position="1933"/>
        <end position="1953"/>
    </location>
</feature>
<evidence type="ECO:0000259" key="5">
    <source>
        <dbReference type="Pfam" id="PF18413"/>
    </source>
</evidence>
<organism evidence="7 8">
    <name type="scientific">Glycomyces algeriensis</name>
    <dbReference type="NCBI Taxonomy" id="256037"/>
    <lineage>
        <taxon>Bacteria</taxon>
        <taxon>Bacillati</taxon>
        <taxon>Actinomycetota</taxon>
        <taxon>Actinomycetes</taxon>
        <taxon>Glycomycetales</taxon>
        <taxon>Glycomycetaceae</taxon>
        <taxon>Glycomyces</taxon>
    </lineage>
</organism>
<dbReference type="Pfam" id="PF03538">
    <property type="entry name" value="VRP1"/>
    <property type="match status" value="1"/>
</dbReference>
<protein>
    <recommendedName>
        <fullName evidence="9">Peptidoglycan binding domain-containing protein</fullName>
    </recommendedName>
</protein>
<dbReference type="InterPro" id="IPR002477">
    <property type="entry name" value="Peptidoglycan-bd-like"/>
</dbReference>
<sequence length="3209" mass="352001">MNQPKRPVGQRHVGQRHFSPEAVRKLALPVEAAPPMPGGDPDRTMAIHLPRRPEESTGKPVAALHAALAKLKQPVDPAEVGASRLGPSTRDAIRRVQVSAGLMPTGMVTPETAAQIKRELEHRYFTAAPHRAAKIQGLLTALGHRIDPDELSGRKVGPTTAAALAQFRQRTKSRGVSWWVDEGLVQRLRSEELQSRLGSRTQFGKAQRTLLRALKIASLDASIPADELGARQPGPGTQAALLAFQDKYKLPASGRFDLATMEKVESVAASKPLPAKQLKVKSALALSPLKRQAKLNMRGGHVAAAQQALAHFGYAVPMSEHGEARYGKATRLAVLAFQADRFLPATGQLDGRTLKALNLKIANALPDHLQAVPHYRLRGSVRDELWRPVKGAQVRLSFRSIDGEGPLIATRVTSEAGFYDIAYDPPRDAQTGAVAKPLHLIVQFIGPDQTPLGSRILFNPTPIQWTNQTIGDRPYRGPSLYERQRPALDAVLGSLGVTDLVEDGDRNDITVAAMEAGLTQYEVMRLVLAVRVAKHVGHPALGAALYFGFIAQGLPGSLPEELLTATDEWTRIEAMTAEIAAGILLLGPEKQSAAFARAADENIIPIGLVRDEEAVLTTLAARSVGAVLNAPPVGGDASLKSLLDVSKLEAAHYDTVGSLLLQHGEASEAFWTDLTGAAEDLGGNAVVADVAAAIETAAIAAGHAPAAAYLKAQLDDPDVPALTSPRHLAGLSTAQWKSVVEATGFPADTPGDDPAAAYALQLEATAAAHYPTFALVAELARTDGHGLVLLDRAKTFLDDHPDLELKTTGLDSYVQANAIELDPDLHSELRVQQRAVRLAPDHKAATALLSEQLHSAAQIASLDRAELAARLSPHEGVSAHAVAMIHQTAQMSYAYVLSQLATFQGDYAPGQFQVFSGQSITLEDATGVLGDVPDLALLFGCLDYCECSHCESVYGPAAYLADLLRFLSTRPAKSGASQKILQVLQARRPDIDDLLLNCPNTNTPLPYLDLVNELLERAVPTGVAAPQPQTTRTAAELRAVPEHLHAPAYEKVKTARFPLRGAFNAWQEEARVILAHLGVPRHELMRLLGPATALAGTSAAGEYFGLSTLDVQLVTTAAPAQVTQDEIWGLDTTDGEVGVLPFLRHAGLSYTELLTLLDTEWIHMGGAIELVRPEGTCLLEEQSLTGLDPSRYDRVHRFIRLWRHTPWSQVQLDRILRAPGLANGTLDAAALRRLAAFAELAKRLRLTPEQALILYAPLSTEPGPDETRSPYADLFANPNLLDPVDPAFALPLPGTEPMAAHLPALGAAWQVGEADLTLLLARTGANLTVADLTTPLRYVLLANALRLPIAELLSFADLSSDIPALFGEPAATARLADRLAEVKAAGLQVNEVDWLLNDRPESALGQRVEAIAEQLDALRESLRTTPADEVNGQIAATVAATFSLPDEQAVTLLDLLRPAEALWDVFADPDFMAADDEGVYANPITETQFGDLFEAWRLLHKAAYLLRRMRIDTADLPWLMDRAADFGWLHPGALPVAAADPAVPLEAWRHLAAWMGLRQRYPKPEESGWPEVFDAADAGGPIADVRTSVAALTGWDPVDLEDFDGNDPAFYTDVDRLAKARVTADALRRLGVPAADALQWVDRDDDVAHAQRLATEHLRQTMKSKYDTGAWLSLMPDLQDPLREARRDALTAYLIEHSLRTTPETVSAEGREWANPKHWKDTNDLQRWFLLDTQMMAVQQTSRLKQAISAVQMFAQRCLLNLEQPLVRITADAMADTTSLDSWSQWEWMSGYRLWEANRKVFLYPENWIEAELRDDKTPFFKEMEDQLAQGELTDANAEKAYRDYLRKLTEVAHMQTLGICHEQTPGANRVHVVARSAAQPSHCYYRTLDVAYGEWTGWERIDVDIASEQVQPVVYRGRLHLFWLQFEEKTQKPKRQPPAQITDKPGTTADPAGSLEIELCWSERTPDGWTARRTSGEKLIHPWPRPRSSYTLKPRPRDGQLWLDVYISTSPEFNDNRFYDEFSDSHERLTKRRHSVLYWPWHSSSFVFTGAVVDLKMKPLYGNYTERSSGTLVTADSLWHVRTNFGEKGRGIKTLEAAERGPKLRKPGTMRYANGRLGAVGSAVDVMIGWEDTRALLSSARTPSELVMAPGTRQYNEHAGSPVIYQDRQRAYWLKRTQVTQTMTFWYGAPGSMTLIHVPVTTIGHRWFPFWHPYASDFLAALDTKGVEGLVTRKQQSIAPNSETTFSYGPQPGNAIDPTAQGGVDFTRGGAYAAYNWELFFHAPMLIAAKLTAEHRFEEAMRWYHRIFDPTSTDGAEAPQRYWITKPFFDNSGEDYRQQRIESILGDIGSHLDELRAWKNHPFSPHTIARHRPVAYQKTIVMKYIDNLIGWADQEFRRDTLESINQAVLLYSLAAEILGRRPEKVPPPEREDKSYAQLTAESALDPFGNQDVAAVLEGFAPPVDIGIPDAEPDEPLPHLEVKYFGIPVNDKLLGYWDTVADRLFKVRNGLNIEGVFRQLPLFEPPIDPGMLVKAAAAGADLSSVLSLFTATDTRYRFPVLAARAVDLCSELRALGEKLLRVLETRDAESLALLRASQEVVINQAIQTVRELQGDEAVASRAALEAGRDALNTRIAYHGSVPRMNSWEIAGVVLETLGLNGNAVSAVMSGVAGAANLIPDFSIGIAGFGGSPNVSMSIGGSNVAGFLSNTGAMVNGFAGMLHTGAGMAQNQGRYTRDFEDHQFNRDLAADDLAQLEAQIIGAQVREQIAAAELTNHLQVIADSEAVEHFLRTKYTNKQLYDWMLGKVSTVYFQAYQIAFDMAMLAQQSYQFELAEPDASFIQFGYWDSLKKGLLAPERLTNDIRRMESSYLEKNARNLEITKHVSLAQVDPLALLALKLTGRAAIRLPEWMFDLDYPGHIRRRLKSVALSVPCVVGPYTSVNCTLAVTNNGVRLTDATAGGYGDPLVGGDARFWTSPVPTKAIATSHAVNDRGMFELRFDDERFLPFEGAGAVSEWTIALPKAHNQFDLASITDVVLHLDYTARAGGPGLIALAEANLDEVLPTSGAVLFALEEQFGTEWFQMLHPNDEDDDQELVFNLTTAHLPFWAKVRAATEPVKVSAADLVIDTVHTDAFTVTWRLPGQASSSEVPGANDPGFGGAPHSSVAPVPAPAMLGEWRLKLKRAVATDYRSLLAEDVRRAYLMVQFDIG</sequence>
<dbReference type="EMBL" id="BSDT01000001">
    <property type="protein sequence ID" value="GLI42882.1"/>
    <property type="molecule type" value="Genomic_DNA"/>
</dbReference>
<dbReference type="InterPro" id="IPR018003">
    <property type="entry name" value="Insecticidal_toxin/plasmid_vir"/>
</dbReference>
<evidence type="ECO:0000313" key="7">
    <source>
        <dbReference type="EMBL" id="GLI42882.1"/>
    </source>
</evidence>
<feature type="domain" description="Tc toxin complex TcA C-terminal TcB-binding" evidence="4">
    <location>
        <begin position="2758"/>
        <end position="3043"/>
    </location>
</feature>
<dbReference type="Pfam" id="PF01471">
    <property type="entry name" value="PG_binding_1"/>
    <property type="match status" value="2"/>
</dbReference>
<feature type="region of interest" description="Disordered" evidence="2">
    <location>
        <begin position="3144"/>
        <end position="3163"/>
    </location>
</feature>
<dbReference type="Pfam" id="PF18413">
    <property type="entry name" value="Neuraminidase"/>
    <property type="match status" value="1"/>
</dbReference>
<keyword evidence="1" id="KW-0843">Virulence</keyword>
<proteinExistence type="predicted"/>
<dbReference type="Pfam" id="PF18276">
    <property type="entry name" value="TcA_TcB_BD"/>
    <property type="match status" value="1"/>
</dbReference>
<accession>A0A9W6LGE0</accession>
<name>A0A9W6LGE0_9ACTN</name>
<dbReference type="Pfam" id="PF20220">
    <property type="entry name" value="ABC_toxin_N"/>
    <property type="match status" value="1"/>
</dbReference>
<reference evidence="7" key="1">
    <citation type="submission" date="2022-12" db="EMBL/GenBank/DDBJ databases">
        <title>Reference genome sequencing for broad-spectrum identification of bacterial and archaeal isolates by mass spectrometry.</title>
        <authorList>
            <person name="Sekiguchi Y."/>
            <person name="Tourlousse D.M."/>
        </authorList>
    </citation>
    <scope>NUCLEOTIDE SEQUENCE</scope>
    <source>
        <strain evidence="7">LLR39Z86</strain>
    </source>
</reference>
<evidence type="ECO:0000313" key="8">
    <source>
        <dbReference type="Proteomes" id="UP001144313"/>
    </source>
</evidence>
<evidence type="ECO:0000259" key="6">
    <source>
        <dbReference type="Pfam" id="PF20220"/>
    </source>
</evidence>
<dbReference type="InterPro" id="IPR040840">
    <property type="entry name" value="TcA_TcB_BD"/>
</dbReference>
<feature type="domain" description="Peptidoglycan binding-like" evidence="3">
    <location>
        <begin position="299"/>
        <end position="357"/>
    </location>
</feature>
<dbReference type="InterPro" id="IPR036365">
    <property type="entry name" value="PGBD-like_sf"/>
</dbReference>
<evidence type="ECO:0000256" key="1">
    <source>
        <dbReference type="ARBA" id="ARBA00023026"/>
    </source>
</evidence>
<evidence type="ECO:0000259" key="4">
    <source>
        <dbReference type="Pfam" id="PF18276"/>
    </source>
</evidence>
<feature type="domain" description="ABC toxin N-terminal" evidence="6">
    <location>
        <begin position="1680"/>
        <end position="1825"/>
    </location>
</feature>
<feature type="domain" description="Neuraminidase-like" evidence="5">
    <location>
        <begin position="1857"/>
        <end position="1980"/>
    </location>
</feature>
<dbReference type="Gene3D" id="1.10.101.10">
    <property type="entry name" value="PGBD-like superfamily/PGBD"/>
    <property type="match status" value="2"/>
</dbReference>
<dbReference type="InterPro" id="IPR046839">
    <property type="entry name" value="ABC_toxin_N"/>
</dbReference>
<gene>
    <name evidence="7" type="ORF">GALLR39Z86_27320</name>
</gene>
<dbReference type="InterPro" id="IPR041079">
    <property type="entry name" value="Neuraminidase-like"/>
</dbReference>
<dbReference type="RefSeq" id="WP_270118856.1">
    <property type="nucleotide sequence ID" value="NZ_BAAAOL010000006.1"/>
</dbReference>
<feature type="region of interest" description="Disordered" evidence="2">
    <location>
        <begin position="1"/>
        <end position="21"/>
    </location>
</feature>
<evidence type="ECO:0000259" key="3">
    <source>
        <dbReference type="Pfam" id="PF01471"/>
    </source>
</evidence>
<comment type="caution">
    <text evidence="7">The sequence shown here is derived from an EMBL/GenBank/DDBJ whole genome shotgun (WGS) entry which is preliminary data.</text>
</comment>
<feature type="domain" description="Peptidoglycan binding-like" evidence="3">
    <location>
        <begin position="58"/>
        <end position="115"/>
    </location>
</feature>
<dbReference type="SUPFAM" id="SSF47090">
    <property type="entry name" value="PGBD-like"/>
    <property type="match status" value="2"/>
</dbReference>
<dbReference type="InterPro" id="IPR036366">
    <property type="entry name" value="PGBDSf"/>
</dbReference>
<keyword evidence="8" id="KW-1185">Reference proteome</keyword>
<evidence type="ECO:0008006" key="9">
    <source>
        <dbReference type="Google" id="ProtNLM"/>
    </source>
</evidence>